<evidence type="ECO:0000313" key="8">
    <source>
        <dbReference type="EMBL" id="CAK9135812.1"/>
    </source>
</evidence>
<evidence type="ECO:0000256" key="6">
    <source>
        <dbReference type="SAM" id="Phobius"/>
    </source>
</evidence>
<accession>A0ABC8QW79</accession>
<evidence type="ECO:0000256" key="5">
    <source>
        <dbReference type="SAM" id="MobiDB-lite"/>
    </source>
</evidence>
<dbReference type="InterPro" id="IPR001005">
    <property type="entry name" value="SANT/Myb"/>
</dbReference>
<feature type="transmembrane region" description="Helical" evidence="6">
    <location>
        <begin position="358"/>
        <end position="378"/>
    </location>
</feature>
<dbReference type="SUPFAM" id="SSF46689">
    <property type="entry name" value="Homeodomain-like"/>
    <property type="match status" value="1"/>
</dbReference>
<dbReference type="AlphaFoldDB" id="A0ABC8QW79"/>
<keyword evidence="2" id="KW-0805">Transcription regulation</keyword>
<protein>
    <recommendedName>
        <fullName evidence="7">HTH myb-type domain-containing protein</fullName>
    </recommendedName>
</protein>
<keyword evidence="4" id="KW-0539">Nucleus</keyword>
<dbReference type="GO" id="GO:0005634">
    <property type="term" value="C:nucleus"/>
    <property type="evidence" value="ECO:0007669"/>
    <property type="project" value="UniProtKB-SubCell"/>
</dbReference>
<dbReference type="Proteomes" id="UP001642360">
    <property type="component" value="Unassembled WGS sequence"/>
</dbReference>
<comment type="subcellular location">
    <subcellularLocation>
        <location evidence="1">Nucleus</location>
    </subcellularLocation>
</comment>
<feature type="compositionally biased region" description="Acidic residues" evidence="5">
    <location>
        <begin position="189"/>
        <end position="198"/>
    </location>
</feature>
<feature type="compositionally biased region" description="Polar residues" evidence="5">
    <location>
        <begin position="202"/>
        <end position="215"/>
    </location>
</feature>
<dbReference type="InterPro" id="IPR017930">
    <property type="entry name" value="Myb_dom"/>
</dbReference>
<feature type="region of interest" description="Disordered" evidence="5">
    <location>
        <begin position="41"/>
        <end position="60"/>
    </location>
</feature>
<dbReference type="InterPro" id="IPR006447">
    <property type="entry name" value="Myb_dom_plants"/>
</dbReference>
<keyword evidence="6" id="KW-0812">Transmembrane</keyword>
<name>A0ABC8QW79_9AQUA</name>
<dbReference type="Pfam" id="PF00249">
    <property type="entry name" value="Myb_DNA-binding"/>
    <property type="match status" value="1"/>
</dbReference>
<evidence type="ECO:0000256" key="2">
    <source>
        <dbReference type="ARBA" id="ARBA00023015"/>
    </source>
</evidence>
<feature type="region of interest" description="Disordered" evidence="5">
    <location>
        <begin position="117"/>
        <end position="233"/>
    </location>
</feature>
<evidence type="ECO:0000256" key="4">
    <source>
        <dbReference type="ARBA" id="ARBA00023242"/>
    </source>
</evidence>
<evidence type="ECO:0000313" key="9">
    <source>
        <dbReference type="Proteomes" id="UP001642360"/>
    </source>
</evidence>
<dbReference type="NCBIfam" id="TIGR01557">
    <property type="entry name" value="myb_SHAQKYF"/>
    <property type="match status" value="1"/>
</dbReference>
<reference evidence="8 9" key="1">
    <citation type="submission" date="2024-02" db="EMBL/GenBank/DDBJ databases">
        <authorList>
            <person name="Vignale AGUSTIN F."/>
            <person name="Sosa J E."/>
            <person name="Modenutti C."/>
        </authorList>
    </citation>
    <scope>NUCLEOTIDE SEQUENCE [LARGE SCALE GENOMIC DNA]</scope>
</reference>
<keyword evidence="6" id="KW-1133">Transmembrane helix</keyword>
<keyword evidence="3" id="KW-0804">Transcription</keyword>
<dbReference type="Gene3D" id="1.10.10.60">
    <property type="entry name" value="Homeodomain-like"/>
    <property type="match status" value="1"/>
</dbReference>
<comment type="caution">
    <text evidence="8">The sequence shown here is derived from an EMBL/GenBank/DDBJ whole genome shotgun (WGS) entry which is preliminary data.</text>
</comment>
<organism evidence="8 9">
    <name type="scientific">Ilex paraguariensis</name>
    <name type="common">yerba mate</name>
    <dbReference type="NCBI Taxonomy" id="185542"/>
    <lineage>
        <taxon>Eukaryota</taxon>
        <taxon>Viridiplantae</taxon>
        <taxon>Streptophyta</taxon>
        <taxon>Embryophyta</taxon>
        <taxon>Tracheophyta</taxon>
        <taxon>Spermatophyta</taxon>
        <taxon>Magnoliopsida</taxon>
        <taxon>eudicotyledons</taxon>
        <taxon>Gunneridae</taxon>
        <taxon>Pentapetalae</taxon>
        <taxon>asterids</taxon>
        <taxon>campanulids</taxon>
        <taxon>Aquifoliales</taxon>
        <taxon>Aquifoliaceae</taxon>
        <taxon>Ilex</taxon>
    </lineage>
</organism>
<sequence length="438" mass="49912">MAVAAFNGTRHGIYGSTFERIFRSNNVHLLGHMASSSFQAQSARRNLENPAEPPLFQAPSSWRTSYRTNSIELNSITELQDREKDQVHGSLSRDKNWLRSLKDSNVDSSLSLSLFSSSASKSSRLEESDGSRKQPRMATISDQRLVVDGGDHHVYNLSQLPMLQDKQTKDTSKSENTKDSKTTPSTINEAEDEEEEVDDNPRPTNGASSSNSTAEENGKKAASRSVRQYVQPKNPRLRWTPDLHLRFIHAVERLGGQDRERPKLVLQSMKIKGHSIAHVKSHLQTYRSKKIDDPNQAISDQRLAVDGGDHHIYNLSQLPMLQDKEMLYEVAMEARIIVLTWLWLHLMEPDMEFMVQHLRGSLGATMSIYLVIWLVLLFRHKVPGETSKIRQSLYCFKLLVHGELHIEQIQLNLTPSQSYKIEKKIKCMVLFPETKTGW</sequence>
<evidence type="ECO:0000256" key="1">
    <source>
        <dbReference type="ARBA" id="ARBA00004123"/>
    </source>
</evidence>
<keyword evidence="6" id="KW-0472">Membrane</keyword>
<feature type="compositionally biased region" description="Basic and acidic residues" evidence="5">
    <location>
        <begin position="123"/>
        <end position="132"/>
    </location>
</feature>
<gene>
    <name evidence="8" type="ORF">ILEXP_LOCUS2772</name>
</gene>
<keyword evidence="9" id="KW-1185">Reference proteome</keyword>
<evidence type="ECO:0000256" key="3">
    <source>
        <dbReference type="ARBA" id="ARBA00023163"/>
    </source>
</evidence>
<dbReference type="PROSITE" id="PS51294">
    <property type="entry name" value="HTH_MYB"/>
    <property type="match status" value="1"/>
</dbReference>
<feature type="domain" description="HTH myb-type" evidence="7">
    <location>
        <begin position="236"/>
        <end position="291"/>
    </location>
</feature>
<evidence type="ECO:0000259" key="7">
    <source>
        <dbReference type="PROSITE" id="PS51294"/>
    </source>
</evidence>
<dbReference type="InterPro" id="IPR009057">
    <property type="entry name" value="Homeodomain-like_sf"/>
</dbReference>
<proteinExistence type="predicted"/>
<dbReference type="PANTHER" id="PTHR31314">
    <property type="entry name" value="MYB FAMILY TRANSCRIPTION FACTOR PHL7-LIKE"/>
    <property type="match status" value="1"/>
</dbReference>
<feature type="compositionally biased region" description="Basic and acidic residues" evidence="5">
    <location>
        <begin position="166"/>
        <end position="181"/>
    </location>
</feature>
<dbReference type="EMBL" id="CAUOFW020000725">
    <property type="protein sequence ID" value="CAK9135812.1"/>
    <property type="molecule type" value="Genomic_DNA"/>
</dbReference>
<dbReference type="PANTHER" id="PTHR31314:SF168">
    <property type="entry name" value="MYB-LIKE HTH TRANSCRIPTIONAL REGULATOR FAMILY PROTEIN"/>
    <property type="match status" value="1"/>
</dbReference>
<dbReference type="InterPro" id="IPR046955">
    <property type="entry name" value="PHR1-like"/>
</dbReference>